<feature type="domain" description="Mannitol dehydrogenase N-terminal" evidence="2">
    <location>
        <begin position="8"/>
        <end position="259"/>
    </location>
</feature>
<proteinExistence type="predicted"/>
<evidence type="ECO:0000313" key="4">
    <source>
        <dbReference type="EMBL" id="MEK8032460.1"/>
    </source>
</evidence>
<keyword evidence="5" id="KW-1185">Reference proteome</keyword>
<dbReference type="GO" id="GO:0047813">
    <property type="term" value="F:D-arabinitol 4-dehydrogenase activity"/>
    <property type="evidence" value="ECO:0007669"/>
    <property type="project" value="UniProtKB-EC"/>
</dbReference>
<comment type="caution">
    <text evidence="4">The sequence shown here is derived from an EMBL/GenBank/DDBJ whole genome shotgun (WGS) entry which is preliminary data.</text>
</comment>
<dbReference type="SUPFAM" id="SSF48179">
    <property type="entry name" value="6-phosphogluconate dehydrogenase C-terminal domain-like"/>
    <property type="match status" value="1"/>
</dbReference>
<evidence type="ECO:0000259" key="3">
    <source>
        <dbReference type="Pfam" id="PF08125"/>
    </source>
</evidence>
<dbReference type="InterPro" id="IPR036291">
    <property type="entry name" value="NAD(P)-bd_dom_sf"/>
</dbReference>
<dbReference type="Gene3D" id="1.10.1040.10">
    <property type="entry name" value="N-(1-d-carboxylethyl)-l-norvaline Dehydrogenase, domain 2"/>
    <property type="match status" value="1"/>
</dbReference>
<dbReference type="InterPro" id="IPR013118">
    <property type="entry name" value="Mannitol_DH_C"/>
</dbReference>
<dbReference type="NCBIfam" id="NF043014">
    <property type="entry name" value="DArabDhDalD"/>
    <property type="match status" value="1"/>
</dbReference>
<dbReference type="Gene3D" id="3.40.50.720">
    <property type="entry name" value="NAD(P)-binding Rossmann-like Domain"/>
    <property type="match status" value="1"/>
</dbReference>
<protein>
    <submittedName>
        <fullName evidence="4">D-arabinitol 4-dehydrogenase</fullName>
        <ecNumber evidence="4">1.1.1.11</ecNumber>
    </submittedName>
</protein>
<reference evidence="4 5" key="1">
    <citation type="submission" date="2024-04" db="EMBL/GenBank/DDBJ databases">
        <title>Novel species of the genus Ideonella isolated from streams.</title>
        <authorList>
            <person name="Lu H."/>
        </authorList>
    </citation>
    <scope>NUCLEOTIDE SEQUENCE [LARGE SCALE GENOMIC DNA]</scope>
    <source>
        <strain evidence="4 5">DXS29W</strain>
    </source>
</reference>
<dbReference type="InterPro" id="IPR000669">
    <property type="entry name" value="Mannitol_DH"/>
</dbReference>
<evidence type="ECO:0000259" key="2">
    <source>
        <dbReference type="Pfam" id="PF01232"/>
    </source>
</evidence>
<dbReference type="PRINTS" id="PR00084">
    <property type="entry name" value="MTLDHDRGNASE"/>
</dbReference>
<keyword evidence="1 4" id="KW-0560">Oxidoreductase</keyword>
<evidence type="ECO:0000256" key="1">
    <source>
        <dbReference type="ARBA" id="ARBA00023002"/>
    </source>
</evidence>
<sequence length="464" mass="50788">MNQAPFVMLHLGLGSFHRAHQAVYLHALQQTGDLGWALEGGHLRDDMPDVIEALRHQGGAYMLETVAPDGQVRYERITSIRRVYPFEPSLSGLIEAAAQPNTRIISFTVTEAGYYLDARNELDFSFPDLSADVAAAQQQRPGGTIYGALTAMLRERMRRGSGPVTLLNCDNLRHNGDRSRSGLLQFIDRLGDAALRAWVETHTTSPNAMVDRITPRPTDAVRQRVLAATGVDDPAALMGEQFIQWVIEDRFAAGRPAWEAVGVEMVDSVAPYEEAKIRLLNATHSCIAWAGTLRGYDYIHEGTRDAAIRQMAFAYATDDAIPVLSPSPLDLANYRDTVLDRFANAAIRDTNQRVAMDGFSKIPGFIAPTVRERLARGESIDSVAMLPALFLAFLQRWRRGALPYDYQDQAMDPSVAAAVCDADDPVSALAALPVLWGAQAGDARLVAALRQASARVAAFINQAS</sequence>
<organism evidence="4 5">
    <name type="scientific">Ideonella lacteola</name>
    <dbReference type="NCBI Taxonomy" id="2984193"/>
    <lineage>
        <taxon>Bacteria</taxon>
        <taxon>Pseudomonadati</taxon>
        <taxon>Pseudomonadota</taxon>
        <taxon>Betaproteobacteria</taxon>
        <taxon>Burkholderiales</taxon>
        <taxon>Sphaerotilaceae</taxon>
        <taxon>Ideonella</taxon>
    </lineage>
</organism>
<dbReference type="PANTHER" id="PTHR43362">
    <property type="entry name" value="MANNITOL DEHYDROGENASE DSF1-RELATED"/>
    <property type="match status" value="1"/>
</dbReference>
<dbReference type="EMBL" id="JBBUTG010000010">
    <property type="protein sequence ID" value="MEK8032460.1"/>
    <property type="molecule type" value="Genomic_DNA"/>
</dbReference>
<dbReference type="RefSeq" id="WP_341426871.1">
    <property type="nucleotide sequence ID" value="NZ_JBBUTG010000010.1"/>
</dbReference>
<dbReference type="Pfam" id="PF08125">
    <property type="entry name" value="Mannitol_dh_C"/>
    <property type="match status" value="1"/>
</dbReference>
<dbReference type="InterPro" id="IPR008927">
    <property type="entry name" value="6-PGluconate_DH-like_C_sf"/>
</dbReference>
<dbReference type="InterPro" id="IPR013131">
    <property type="entry name" value="Mannitol_DH_N"/>
</dbReference>
<dbReference type="PANTHER" id="PTHR43362:SF7">
    <property type="entry name" value="D-MANNONATE OXIDOREDUCTASE"/>
    <property type="match status" value="1"/>
</dbReference>
<feature type="domain" description="Mannitol dehydrogenase C-terminal" evidence="3">
    <location>
        <begin position="269"/>
        <end position="452"/>
    </location>
</feature>
<dbReference type="EC" id="1.1.1.11" evidence="4"/>
<dbReference type="InterPro" id="IPR050025">
    <property type="entry name" value="DalD"/>
</dbReference>
<dbReference type="SUPFAM" id="SSF51735">
    <property type="entry name" value="NAD(P)-binding Rossmann-fold domains"/>
    <property type="match status" value="1"/>
</dbReference>
<accession>A0ABU9BUA0</accession>
<gene>
    <name evidence="4" type="primary">dalD</name>
    <name evidence="4" type="ORF">AACH06_16670</name>
</gene>
<evidence type="ECO:0000313" key="5">
    <source>
        <dbReference type="Proteomes" id="UP001371218"/>
    </source>
</evidence>
<dbReference type="InterPro" id="IPR050988">
    <property type="entry name" value="Mannitol_DH/Oxidoreductase"/>
</dbReference>
<dbReference type="InterPro" id="IPR013328">
    <property type="entry name" value="6PGD_dom2"/>
</dbReference>
<name>A0ABU9BUA0_9BURK</name>
<dbReference type="Pfam" id="PF01232">
    <property type="entry name" value="Mannitol_dh"/>
    <property type="match status" value="1"/>
</dbReference>
<dbReference type="Proteomes" id="UP001371218">
    <property type="component" value="Unassembled WGS sequence"/>
</dbReference>